<gene>
    <name evidence="3" type="ORF">MSHOH_3357</name>
</gene>
<dbReference type="HOGENOM" id="CLU_176740_0_0_2"/>
<proteinExistence type="predicted"/>
<accession>A0A0E3WVI2</accession>
<dbReference type="Pfam" id="PF26256">
    <property type="entry name" value="DUF8060"/>
    <property type="match status" value="1"/>
</dbReference>
<evidence type="ECO:0000313" key="4">
    <source>
        <dbReference type="Proteomes" id="UP000033101"/>
    </source>
</evidence>
<dbReference type="KEGG" id="mhor:MSHOH_3357"/>
<keyword evidence="4" id="KW-1185">Reference proteome</keyword>
<keyword evidence="1" id="KW-0812">Transmembrane</keyword>
<reference evidence="3 4" key="1">
    <citation type="submission" date="2014-07" db="EMBL/GenBank/DDBJ databases">
        <title>Methanogenic archaea and the global carbon cycle.</title>
        <authorList>
            <person name="Henriksen J.R."/>
            <person name="Luke J."/>
            <person name="Reinhart S."/>
            <person name="Benedict M.N."/>
            <person name="Youngblut N.D."/>
            <person name="Metcalf M.E."/>
            <person name="Whitaker R.J."/>
            <person name="Metcalf W.W."/>
        </authorList>
    </citation>
    <scope>NUCLEOTIDE SEQUENCE [LARGE SCALE GENOMIC DNA]</scope>
    <source>
        <strain evidence="3 4">HB-1</strain>
    </source>
</reference>
<dbReference type="InterPro" id="IPR058373">
    <property type="entry name" value="DUF8060"/>
</dbReference>
<evidence type="ECO:0000256" key="1">
    <source>
        <dbReference type="SAM" id="Phobius"/>
    </source>
</evidence>
<organism evidence="3 4">
    <name type="scientific">Methanosarcina horonobensis HB-1 = JCM 15518</name>
    <dbReference type="NCBI Taxonomy" id="1434110"/>
    <lineage>
        <taxon>Archaea</taxon>
        <taxon>Methanobacteriati</taxon>
        <taxon>Methanobacteriota</taxon>
        <taxon>Stenosarchaea group</taxon>
        <taxon>Methanomicrobia</taxon>
        <taxon>Methanosarcinales</taxon>
        <taxon>Methanosarcinaceae</taxon>
        <taxon>Methanosarcina</taxon>
    </lineage>
</organism>
<feature type="transmembrane region" description="Helical" evidence="1">
    <location>
        <begin position="60"/>
        <end position="78"/>
    </location>
</feature>
<dbReference type="EMBL" id="CP009516">
    <property type="protein sequence ID" value="AKB79840.1"/>
    <property type="molecule type" value="Genomic_DNA"/>
</dbReference>
<feature type="transmembrane region" description="Helical" evidence="1">
    <location>
        <begin position="21"/>
        <end position="40"/>
    </location>
</feature>
<protein>
    <recommendedName>
        <fullName evidence="2">DUF8060 domain-containing protein</fullName>
    </recommendedName>
</protein>
<dbReference type="AlphaFoldDB" id="A0A0E3WVI2"/>
<dbReference type="PATRIC" id="fig|1434110.4.peg.4309"/>
<evidence type="ECO:0000259" key="2">
    <source>
        <dbReference type="Pfam" id="PF26256"/>
    </source>
</evidence>
<keyword evidence="1" id="KW-0472">Membrane</keyword>
<keyword evidence="1" id="KW-1133">Transmembrane helix</keyword>
<dbReference type="Proteomes" id="UP000033101">
    <property type="component" value="Chromosome"/>
</dbReference>
<evidence type="ECO:0000313" key="3">
    <source>
        <dbReference type="EMBL" id="AKB79840.1"/>
    </source>
</evidence>
<name>A0A0E3WVI2_9EURY</name>
<sequence>MPGKDNKPENNDASVKKLVNAVVLIVLLALIFIALFSFFFNMQEAIIAIFHPKYQALMQALFSLLVLIIGIYMIRLLLPNKH</sequence>
<feature type="domain" description="DUF8060" evidence="2">
    <location>
        <begin position="7"/>
        <end position="74"/>
    </location>
</feature>